<evidence type="ECO:0000256" key="1">
    <source>
        <dbReference type="SAM" id="SignalP"/>
    </source>
</evidence>
<dbReference type="RefSeq" id="WP_359259488.1">
    <property type="nucleotide sequence ID" value="NZ_JBFAEG010000024.1"/>
</dbReference>
<proteinExistence type="predicted"/>
<reference evidence="2 3" key="1">
    <citation type="submission" date="2024-06" db="EMBL/GenBank/DDBJ databases">
        <title>The Natural Products Discovery Center: Release of the First 8490 Sequenced Strains for Exploring Actinobacteria Biosynthetic Diversity.</title>
        <authorList>
            <person name="Kalkreuter E."/>
            <person name="Kautsar S.A."/>
            <person name="Yang D."/>
            <person name="Bader C.D."/>
            <person name="Teijaro C.N."/>
            <person name="Fluegel L."/>
            <person name="Davis C.M."/>
            <person name="Simpson J.R."/>
            <person name="Lauterbach L."/>
            <person name="Steele A.D."/>
            <person name="Gui C."/>
            <person name="Meng S."/>
            <person name="Li G."/>
            <person name="Viehrig K."/>
            <person name="Ye F."/>
            <person name="Su P."/>
            <person name="Kiefer A.F."/>
            <person name="Nichols A."/>
            <person name="Cepeda A.J."/>
            <person name="Yan W."/>
            <person name="Fan B."/>
            <person name="Jiang Y."/>
            <person name="Adhikari A."/>
            <person name="Zheng C.-J."/>
            <person name="Schuster L."/>
            <person name="Cowan T.M."/>
            <person name="Smanski M.J."/>
            <person name="Chevrette M.G."/>
            <person name="De Carvalho L.P.S."/>
            <person name="Shen B."/>
        </authorList>
    </citation>
    <scope>NUCLEOTIDE SEQUENCE [LARGE SCALE GENOMIC DNA]</scope>
    <source>
        <strain evidence="2 3">NPDC020594</strain>
    </source>
</reference>
<name>A0ABV3AGD2_9ACTN</name>
<sequence length="78" mass="7963">MTRDRILACAVSPALAVPLVALGQGTASAATDCQAEDARVSQGTVATNRTGYTGSGFVDYTNVKGRRSSATAPRTNST</sequence>
<dbReference type="Gene3D" id="2.60.120.260">
    <property type="entry name" value="Galactose-binding domain-like"/>
    <property type="match status" value="1"/>
</dbReference>
<keyword evidence="3" id="KW-1185">Reference proteome</keyword>
<gene>
    <name evidence="2" type="ORF">AB0H04_29675</name>
</gene>
<organism evidence="2 3">
    <name type="scientific">Streptomyces flaveolus</name>
    <dbReference type="NCBI Taxonomy" id="67297"/>
    <lineage>
        <taxon>Bacteria</taxon>
        <taxon>Bacillati</taxon>
        <taxon>Actinomycetota</taxon>
        <taxon>Actinomycetes</taxon>
        <taxon>Kitasatosporales</taxon>
        <taxon>Streptomycetaceae</taxon>
        <taxon>Streptomyces</taxon>
    </lineage>
</organism>
<feature type="signal peptide" evidence="1">
    <location>
        <begin position="1"/>
        <end position="29"/>
    </location>
</feature>
<comment type="caution">
    <text evidence="2">The sequence shown here is derived from an EMBL/GenBank/DDBJ whole genome shotgun (WGS) entry which is preliminary data.</text>
</comment>
<protein>
    <submittedName>
        <fullName evidence="2">Uncharacterized protein</fullName>
    </submittedName>
</protein>
<dbReference type="EMBL" id="JBFAEG010000024">
    <property type="protein sequence ID" value="MEU5710996.1"/>
    <property type="molecule type" value="Genomic_DNA"/>
</dbReference>
<feature type="chain" id="PRO_5047026208" evidence="1">
    <location>
        <begin position="30"/>
        <end position="78"/>
    </location>
</feature>
<evidence type="ECO:0000313" key="3">
    <source>
        <dbReference type="Proteomes" id="UP001551011"/>
    </source>
</evidence>
<dbReference type="Proteomes" id="UP001551011">
    <property type="component" value="Unassembled WGS sequence"/>
</dbReference>
<accession>A0ABV3AGD2</accession>
<keyword evidence="1" id="KW-0732">Signal</keyword>
<evidence type="ECO:0000313" key="2">
    <source>
        <dbReference type="EMBL" id="MEU5710996.1"/>
    </source>
</evidence>